<comment type="caution">
    <text evidence="2">The sequence shown here is derived from an EMBL/GenBank/DDBJ whole genome shotgun (WGS) entry which is preliminary data.</text>
</comment>
<protein>
    <submittedName>
        <fullName evidence="2">Uncharacterized protein</fullName>
    </submittedName>
</protein>
<sequence>MATAVRTREGTQQKWEEEEEVPPSSSLSLPSTPPDSNTHLQNGKNPRDLETHINSAYPLLHHRCLPLLAAFLHFKTKHGTRVEKAVYERMSLLDLVDRLLLKRPVTFLGRDDQYLLRDGKRGKGGFEKIGSDHEAAPLCLRDYLSYDEMKLSALLSVSSASFFVNDGSRKNQGVPGARGSFQDSGVIVGMVGARLKKVGYMEWQDCVVTPKQNTRQAGYGSSRDGHHLQHLWARMWDVTLPVWEGEGPTVGDDFLLVNKTTLLNVAVYKARMQLAAETLLGEAKSRAVAGGLRATPSFVEAWGDAIRATDVTHVAHIDFSWIGAAECHGVRDGEVFPGTQVVVHFSKRSLHDPVPAGTLLVVSYAWDGNSMPGNEYWIGKLASTGDGAAACSSGVAELHNAYINPNVRGSNLHVAGPWGVMHVAEYASRCGTEPFPLIPGFRRLLMRVTCERGDSATCGRLRASSQKGTATYI</sequence>
<evidence type="ECO:0000313" key="3">
    <source>
        <dbReference type="Proteomes" id="UP001487740"/>
    </source>
</evidence>
<organism evidence="2 3">
    <name type="scientific">Scylla paramamosain</name>
    <name type="common">Mud crab</name>
    <dbReference type="NCBI Taxonomy" id="85552"/>
    <lineage>
        <taxon>Eukaryota</taxon>
        <taxon>Metazoa</taxon>
        <taxon>Ecdysozoa</taxon>
        <taxon>Arthropoda</taxon>
        <taxon>Crustacea</taxon>
        <taxon>Multicrustacea</taxon>
        <taxon>Malacostraca</taxon>
        <taxon>Eumalacostraca</taxon>
        <taxon>Eucarida</taxon>
        <taxon>Decapoda</taxon>
        <taxon>Pleocyemata</taxon>
        <taxon>Brachyura</taxon>
        <taxon>Eubrachyura</taxon>
        <taxon>Portunoidea</taxon>
        <taxon>Portunidae</taxon>
        <taxon>Portuninae</taxon>
        <taxon>Scylla</taxon>
    </lineage>
</organism>
<feature type="region of interest" description="Disordered" evidence="1">
    <location>
        <begin position="1"/>
        <end position="50"/>
    </location>
</feature>
<dbReference type="InterPro" id="IPR032063">
    <property type="entry name" value="MavL-like"/>
</dbReference>
<accession>A0AAW0UY96</accession>
<gene>
    <name evidence="2" type="ORF">O3P69_000317</name>
</gene>
<reference evidence="2 3" key="1">
    <citation type="submission" date="2023-03" db="EMBL/GenBank/DDBJ databases">
        <title>High-quality genome of Scylla paramamosain provides insights in environmental adaptation.</title>
        <authorList>
            <person name="Zhang L."/>
        </authorList>
    </citation>
    <scope>NUCLEOTIDE SEQUENCE [LARGE SCALE GENOMIC DNA]</scope>
    <source>
        <strain evidence="2">LZ_2023a</strain>
        <tissue evidence="2">Muscle</tissue>
    </source>
</reference>
<evidence type="ECO:0000256" key="1">
    <source>
        <dbReference type="SAM" id="MobiDB-lite"/>
    </source>
</evidence>
<dbReference type="AlphaFoldDB" id="A0AAW0UY96"/>
<keyword evidence="3" id="KW-1185">Reference proteome</keyword>
<feature type="compositionally biased region" description="Basic and acidic residues" evidence="1">
    <location>
        <begin position="1"/>
        <end position="15"/>
    </location>
</feature>
<proteinExistence type="predicted"/>
<dbReference type="EMBL" id="JARAKH010000005">
    <property type="protein sequence ID" value="KAK8404163.1"/>
    <property type="molecule type" value="Genomic_DNA"/>
</dbReference>
<dbReference type="Pfam" id="PF16062">
    <property type="entry name" value="MavL-like"/>
    <property type="match status" value="1"/>
</dbReference>
<evidence type="ECO:0000313" key="2">
    <source>
        <dbReference type="EMBL" id="KAK8404163.1"/>
    </source>
</evidence>
<dbReference type="Proteomes" id="UP001487740">
    <property type="component" value="Unassembled WGS sequence"/>
</dbReference>
<name>A0AAW0UY96_SCYPA</name>
<feature type="compositionally biased region" description="Polar residues" evidence="1">
    <location>
        <begin position="35"/>
        <end position="44"/>
    </location>
</feature>